<comment type="cofactor">
    <cofactor evidence="1 5">
        <name>Zn(2+)</name>
        <dbReference type="ChEBI" id="CHEBI:29105"/>
    </cofactor>
</comment>
<dbReference type="PANTHER" id="PTHR42683">
    <property type="entry name" value="ALDEHYDE REDUCTASE"/>
    <property type="match status" value="1"/>
</dbReference>
<dbReference type="Pfam" id="PF08240">
    <property type="entry name" value="ADH_N"/>
    <property type="match status" value="1"/>
</dbReference>
<feature type="domain" description="Enoyl reductase (ER)" evidence="7">
    <location>
        <begin position="39"/>
        <end position="359"/>
    </location>
</feature>
<dbReference type="Gene3D" id="3.90.180.10">
    <property type="entry name" value="Medium-chain alcohol dehydrogenases, catalytic domain"/>
    <property type="match status" value="1"/>
</dbReference>
<dbReference type="InterPro" id="IPR047109">
    <property type="entry name" value="CAD-like"/>
</dbReference>
<evidence type="ECO:0000256" key="4">
    <source>
        <dbReference type="ARBA" id="ARBA00023002"/>
    </source>
</evidence>
<dbReference type="InterPro" id="IPR013149">
    <property type="entry name" value="ADH-like_C"/>
</dbReference>
<dbReference type="Pfam" id="PF00107">
    <property type="entry name" value="ADH_zinc_N"/>
    <property type="match status" value="1"/>
</dbReference>
<dbReference type="Gene3D" id="3.40.50.720">
    <property type="entry name" value="NAD(P)-binding Rossmann-like Domain"/>
    <property type="match status" value="1"/>
</dbReference>
<reference evidence="8 9" key="1">
    <citation type="journal article" date="2021" name="Int. J. Syst. Evol. Microbiol.">
        <title>Reticulibacter mediterranei gen. nov., sp. nov., within the new family Reticulibacteraceae fam. nov., and Ktedonospora formicarum gen. nov., sp. nov., Ktedonobacter robiniae sp. nov., Dictyobacter formicarum sp. nov. and Dictyobacter arantiisoli sp. nov., belonging to the class Ktedonobacteria.</title>
        <authorList>
            <person name="Yabe S."/>
            <person name="Zheng Y."/>
            <person name="Wang C.M."/>
            <person name="Sakai Y."/>
            <person name="Abe K."/>
            <person name="Yokota A."/>
            <person name="Donadio S."/>
            <person name="Cavaletti L."/>
            <person name="Monciardini P."/>
        </authorList>
    </citation>
    <scope>NUCLEOTIDE SEQUENCE [LARGE SCALE GENOMIC DNA]</scope>
    <source>
        <strain evidence="8 9">SOSP1-30</strain>
    </source>
</reference>
<accession>A0ABQ3UXW0</accession>
<evidence type="ECO:0000313" key="8">
    <source>
        <dbReference type="EMBL" id="GHO57719.1"/>
    </source>
</evidence>
<organism evidence="8 9">
    <name type="scientific">Ktedonobacter robiniae</name>
    <dbReference type="NCBI Taxonomy" id="2778365"/>
    <lineage>
        <taxon>Bacteria</taxon>
        <taxon>Bacillati</taxon>
        <taxon>Chloroflexota</taxon>
        <taxon>Ktedonobacteria</taxon>
        <taxon>Ktedonobacterales</taxon>
        <taxon>Ktedonobacteraceae</taxon>
        <taxon>Ktedonobacter</taxon>
    </lineage>
</organism>
<name>A0ABQ3UXW0_9CHLR</name>
<keyword evidence="4" id="KW-0560">Oxidoreductase</keyword>
<dbReference type="EMBL" id="BNJG01000002">
    <property type="protein sequence ID" value="GHO57719.1"/>
    <property type="molecule type" value="Genomic_DNA"/>
</dbReference>
<dbReference type="InterPro" id="IPR020843">
    <property type="entry name" value="ER"/>
</dbReference>
<comment type="similarity">
    <text evidence="5">Belongs to the zinc-containing alcohol dehydrogenase family.</text>
</comment>
<dbReference type="InterPro" id="IPR002328">
    <property type="entry name" value="ADH_Zn_CS"/>
</dbReference>
<dbReference type="SMART" id="SM00829">
    <property type="entry name" value="PKS_ER"/>
    <property type="match status" value="1"/>
</dbReference>
<evidence type="ECO:0000256" key="1">
    <source>
        <dbReference type="ARBA" id="ARBA00001947"/>
    </source>
</evidence>
<dbReference type="InterPro" id="IPR036291">
    <property type="entry name" value="NAD(P)-bd_dom_sf"/>
</dbReference>
<dbReference type="Proteomes" id="UP000654345">
    <property type="component" value="Unassembled WGS sequence"/>
</dbReference>
<dbReference type="CDD" id="cd05283">
    <property type="entry name" value="CAD1"/>
    <property type="match status" value="1"/>
</dbReference>
<evidence type="ECO:0000256" key="5">
    <source>
        <dbReference type="RuleBase" id="RU361277"/>
    </source>
</evidence>
<evidence type="ECO:0000313" key="9">
    <source>
        <dbReference type="Proteomes" id="UP000654345"/>
    </source>
</evidence>
<evidence type="ECO:0000256" key="2">
    <source>
        <dbReference type="ARBA" id="ARBA00022723"/>
    </source>
</evidence>
<feature type="region of interest" description="Disordered" evidence="6">
    <location>
        <begin position="1"/>
        <end position="22"/>
    </location>
</feature>
<gene>
    <name evidence="8" type="primary">yjgB</name>
    <name evidence="8" type="ORF">KSB_61940</name>
</gene>
<evidence type="ECO:0000256" key="3">
    <source>
        <dbReference type="ARBA" id="ARBA00022833"/>
    </source>
</evidence>
<dbReference type="SUPFAM" id="SSF51735">
    <property type="entry name" value="NAD(P)-binding Rossmann-fold domains"/>
    <property type="match status" value="1"/>
</dbReference>
<dbReference type="PROSITE" id="PS00059">
    <property type="entry name" value="ADH_ZINC"/>
    <property type="match status" value="1"/>
</dbReference>
<keyword evidence="9" id="KW-1185">Reference proteome</keyword>
<protein>
    <submittedName>
        <fullName evidence="8">Alcohol dehydrogenase</fullName>
    </submittedName>
</protein>
<evidence type="ECO:0000259" key="7">
    <source>
        <dbReference type="SMART" id="SM00829"/>
    </source>
</evidence>
<sequence>MKLSQSEQEQEQTHLNTKRTYPKENTMSKIHAWAAHGPGQPLVPYEYEAGTLGPEEVEIAVESCGLCHSDLSIRNNDWGISTYPCIPGHEVIGRVVALGEHAKGLTIGQHVGLGWSAQSCLHCHECLSGNHHLCSQVVPTIVGHYGGFAERVHAQWTWAIPLPDALDTSAAGPLLCGGITVLSPFLTHDIKPTQRVGVVGIGGLGHLALKFATAWGCEVTALTSSESKYEEARSFGAHRVLSSRNSEEIRALAGALDHVIVAVNVPLDWSALIATLAPQGQLHIVGAVLEAIPVAAFDLINGQRSVSGSPTGSPVAIADMLNFAARHHIVPLVEHFKMSDVNEAFARLESGKAHYRIVLDADFGSTGIVPTDRRKILG</sequence>
<keyword evidence="2 5" id="KW-0479">Metal-binding</keyword>
<proteinExistence type="inferred from homology"/>
<comment type="caution">
    <text evidence="8">The sequence shown here is derived from an EMBL/GenBank/DDBJ whole genome shotgun (WGS) entry which is preliminary data.</text>
</comment>
<dbReference type="InterPro" id="IPR011032">
    <property type="entry name" value="GroES-like_sf"/>
</dbReference>
<keyword evidence="3 5" id="KW-0862">Zinc</keyword>
<dbReference type="InterPro" id="IPR013154">
    <property type="entry name" value="ADH-like_N"/>
</dbReference>
<dbReference type="SUPFAM" id="SSF50129">
    <property type="entry name" value="GroES-like"/>
    <property type="match status" value="1"/>
</dbReference>
<evidence type="ECO:0000256" key="6">
    <source>
        <dbReference type="SAM" id="MobiDB-lite"/>
    </source>
</evidence>